<name>A0AAW6MBV9_9BACE</name>
<accession>A0AAW6MBV9</accession>
<dbReference type="AlphaFoldDB" id="A0AAW6MBV9"/>
<dbReference type="Proteomes" id="UP001221924">
    <property type="component" value="Unassembled WGS sequence"/>
</dbReference>
<dbReference type="PANTHER" id="PTHR22925:SF3">
    <property type="entry name" value="GLYCOSYL HYDROLASE FAMILY PROTEIN 43"/>
    <property type="match status" value="1"/>
</dbReference>
<evidence type="ECO:0000313" key="1">
    <source>
        <dbReference type="EMBL" id="MDE8697762.1"/>
    </source>
</evidence>
<dbReference type="SUPFAM" id="SSF75005">
    <property type="entry name" value="Arabinanase/levansucrase/invertase"/>
    <property type="match status" value="1"/>
</dbReference>
<reference evidence="1" key="1">
    <citation type="submission" date="2023-03" db="EMBL/GenBank/DDBJ databases">
        <title>DFI Biobank Strains.</title>
        <authorList>
            <person name="Mostad J."/>
            <person name="Paddock L."/>
            <person name="Medina S."/>
            <person name="Waligurski E."/>
            <person name="Barat B."/>
            <person name="Smith R."/>
            <person name="Burgo V."/>
            <person name="Metcalfe C."/>
            <person name="Woodson C."/>
            <person name="Sundararajan A."/>
            <person name="Ramaswamy R."/>
            <person name="Lin H."/>
            <person name="Pamer E.G."/>
        </authorList>
    </citation>
    <scope>NUCLEOTIDE SEQUENCE</scope>
    <source>
        <strain evidence="1">DFI.9.5</strain>
    </source>
</reference>
<gene>
    <name evidence="1" type="ORF">PZH42_27275</name>
</gene>
<evidence type="ECO:0000313" key="2">
    <source>
        <dbReference type="Proteomes" id="UP001221924"/>
    </source>
</evidence>
<organism evidence="1 2">
    <name type="scientific">Bacteroides cellulosilyticus</name>
    <dbReference type="NCBI Taxonomy" id="246787"/>
    <lineage>
        <taxon>Bacteria</taxon>
        <taxon>Pseudomonadati</taxon>
        <taxon>Bacteroidota</taxon>
        <taxon>Bacteroidia</taxon>
        <taxon>Bacteroidales</taxon>
        <taxon>Bacteroidaceae</taxon>
        <taxon>Bacteroides</taxon>
    </lineage>
</organism>
<dbReference type="GO" id="GO:0016787">
    <property type="term" value="F:hydrolase activity"/>
    <property type="evidence" value="ECO:0007669"/>
    <property type="project" value="UniProtKB-KW"/>
</dbReference>
<dbReference type="Gene3D" id="2.115.10.20">
    <property type="entry name" value="Glycosyl hydrolase domain, family 43"/>
    <property type="match status" value="1"/>
</dbReference>
<sequence length="82" mass="9772">GVWELKDNPCLGRDADKTFYTQSTYVLPIEGMQDKFIAMFDRWNKTDLINSRYVWLPIEFDGDRPLSRWADQWSTQTMEAVY</sequence>
<feature type="non-terminal residue" evidence="1">
    <location>
        <position position="1"/>
    </location>
</feature>
<dbReference type="InterPro" id="IPR023296">
    <property type="entry name" value="Glyco_hydro_beta-prop_sf"/>
</dbReference>
<dbReference type="EMBL" id="JARFID010000244">
    <property type="protein sequence ID" value="MDE8697762.1"/>
    <property type="molecule type" value="Genomic_DNA"/>
</dbReference>
<comment type="caution">
    <text evidence="1">The sequence shown here is derived from an EMBL/GenBank/DDBJ whole genome shotgun (WGS) entry which is preliminary data.</text>
</comment>
<proteinExistence type="predicted"/>
<keyword evidence="1" id="KW-0378">Hydrolase</keyword>
<dbReference type="PANTHER" id="PTHR22925">
    <property type="entry name" value="GLYCOSYL HYDROLASE 43 FAMILY MEMBER"/>
    <property type="match status" value="1"/>
</dbReference>
<protein>
    <submittedName>
        <fullName evidence="1">Glycosyl hydrolase family 43</fullName>
    </submittedName>
</protein>